<proteinExistence type="predicted"/>
<accession>A0A386KB13</accession>
<protein>
    <submittedName>
        <fullName evidence="2">HNH homing endonuclease</fullName>
    </submittedName>
</protein>
<keyword evidence="3" id="KW-1185">Reference proteome</keyword>
<gene>
    <name evidence="2" type="ORF">Aci05_019</name>
</gene>
<name>A0A386KB13_9CAUD</name>
<feature type="domain" description="HNH nuclease" evidence="1">
    <location>
        <begin position="52"/>
        <end position="102"/>
    </location>
</feature>
<dbReference type="Proteomes" id="UP000269940">
    <property type="component" value="Segment"/>
</dbReference>
<keyword evidence="2" id="KW-0540">Nuclease</keyword>
<dbReference type="EMBL" id="MH746814">
    <property type="protein sequence ID" value="AYD82369.1"/>
    <property type="molecule type" value="Genomic_DNA"/>
</dbReference>
<dbReference type="SMART" id="SM00507">
    <property type="entry name" value="HNHc"/>
    <property type="match status" value="1"/>
</dbReference>
<dbReference type="InterPro" id="IPR010902">
    <property type="entry name" value="NUMOD4"/>
</dbReference>
<dbReference type="InterPro" id="IPR003615">
    <property type="entry name" value="HNH_nuc"/>
</dbReference>
<dbReference type="Gene3D" id="3.90.75.20">
    <property type="match status" value="1"/>
</dbReference>
<dbReference type="InterPro" id="IPR044925">
    <property type="entry name" value="His-Me_finger_sf"/>
</dbReference>
<dbReference type="SUPFAM" id="SSF54060">
    <property type="entry name" value="His-Me finger endonucleases"/>
    <property type="match status" value="1"/>
</dbReference>
<keyword evidence="2" id="KW-0378">Hydrolase</keyword>
<sequence>MEEIWKPVVGYEDLFEISSLGRLLSKRSGRILKQHRHPQGYMNVSTRIGGRLGKNVCFKIHRVVAEAFLSNPDSKPTVNHIDGVKHNNILSNLEWATYQENSQHAVDTGLSVPVARVEIRKVEDHGKLLEDFKSGNYTHRELAVKYGVHHTTIGRIVRGERYVL</sequence>
<evidence type="ECO:0000313" key="3">
    <source>
        <dbReference type="Proteomes" id="UP000269940"/>
    </source>
</evidence>
<evidence type="ECO:0000313" key="2">
    <source>
        <dbReference type="EMBL" id="AYD82369.1"/>
    </source>
</evidence>
<evidence type="ECO:0000259" key="1">
    <source>
        <dbReference type="SMART" id="SM00507"/>
    </source>
</evidence>
<dbReference type="Pfam" id="PF13392">
    <property type="entry name" value="HNH_3"/>
    <property type="match status" value="1"/>
</dbReference>
<keyword evidence="2" id="KW-0255">Endonuclease</keyword>
<dbReference type="Pfam" id="PF07463">
    <property type="entry name" value="NUMOD4"/>
    <property type="match status" value="1"/>
</dbReference>
<organism evidence="2 3">
    <name type="scientific">Acinetobacter phage vB_AbaM_B09_Aci05</name>
    <dbReference type="NCBI Taxonomy" id="2315458"/>
    <lineage>
        <taxon>Viruses</taxon>
        <taxon>Duplodnaviria</taxon>
        <taxon>Heunggongvirae</taxon>
        <taxon>Uroviricota</taxon>
        <taxon>Caudoviricetes</taxon>
        <taxon>Saclayvirus</taxon>
        <taxon>Saclayvirus Aci05</taxon>
    </lineage>
</organism>
<dbReference type="GO" id="GO:0004519">
    <property type="term" value="F:endonuclease activity"/>
    <property type="evidence" value="ECO:0007669"/>
    <property type="project" value="UniProtKB-KW"/>
</dbReference>
<dbReference type="GO" id="GO:0016788">
    <property type="term" value="F:hydrolase activity, acting on ester bonds"/>
    <property type="evidence" value="ECO:0007669"/>
    <property type="project" value="InterPro"/>
</dbReference>
<reference evidence="2 3" key="1">
    <citation type="submission" date="2018-08" db="EMBL/GenBank/DDBJ databases">
        <title>Complete genome sequence of five Acinetobacter baumannii phages from Abidjan, Cote d'Ivoire.</title>
        <authorList>
            <person name="Essoh C."/>
            <person name="Vernadet J.-P."/>
            <person name="Vergnaud G."/>
            <person name="Resch G."/>
            <person name="Pourcel C."/>
        </authorList>
    </citation>
    <scope>NUCLEOTIDE SEQUENCE [LARGE SCALE GENOMIC DNA]</scope>
</reference>